<evidence type="ECO:0000256" key="3">
    <source>
        <dbReference type="ARBA" id="ARBA00023082"/>
    </source>
</evidence>
<dbReference type="Proteomes" id="UP001476282">
    <property type="component" value="Unassembled WGS sequence"/>
</dbReference>
<evidence type="ECO:0000256" key="1">
    <source>
        <dbReference type="ARBA" id="ARBA00010641"/>
    </source>
</evidence>
<dbReference type="InterPro" id="IPR039425">
    <property type="entry name" value="RNA_pol_sigma-70-like"/>
</dbReference>
<evidence type="ECO:0000256" key="2">
    <source>
        <dbReference type="ARBA" id="ARBA00023015"/>
    </source>
</evidence>
<comment type="caution">
    <text evidence="6">The sequence shown here is derived from an EMBL/GenBank/DDBJ whole genome shotgun (WGS) entry which is preliminary data.</text>
</comment>
<name>A0ABP9UK31_9BACT</name>
<feature type="domain" description="RNA polymerase sigma-70 region 2" evidence="5">
    <location>
        <begin position="43"/>
        <end position="112"/>
    </location>
</feature>
<sequence length="208" mass="23265">MRKGEDMPESACHSSTDPPSLLWDGTWLLERIAGGDGNALEQLYRMWGDRLFSMAAHLLGDEGAADEALQDCFLRIWKKAGEYDPARSRGFTWAGMILRGICLDMLRKRRRRAPVWADESAIPELGVPASHGGVEDLLFRDTVRRVESALRGLSEDEAGIVRTALFDPATIDEQAVRWKVPVATAKTRLFRAMKKLRKLMENPKGGTP</sequence>
<gene>
    <name evidence="6" type="primary">sigK_1</name>
    <name evidence="6" type="ORF">Hsar01_01191</name>
</gene>
<reference evidence="6 7" key="1">
    <citation type="submission" date="2024-02" db="EMBL/GenBank/DDBJ databases">
        <title>Haloferula sargassicola NBRC 104335.</title>
        <authorList>
            <person name="Ichikawa N."/>
            <person name="Katano-Makiyama Y."/>
            <person name="Hidaka K."/>
        </authorList>
    </citation>
    <scope>NUCLEOTIDE SEQUENCE [LARGE SCALE GENOMIC DNA]</scope>
    <source>
        <strain evidence="6 7">NBRC 104335</strain>
    </source>
</reference>
<dbReference type="InterPro" id="IPR036388">
    <property type="entry name" value="WH-like_DNA-bd_sf"/>
</dbReference>
<evidence type="ECO:0000259" key="5">
    <source>
        <dbReference type="Pfam" id="PF04542"/>
    </source>
</evidence>
<keyword evidence="2" id="KW-0805">Transcription regulation</keyword>
<proteinExistence type="inferred from homology"/>
<dbReference type="EMBL" id="BAABRI010000005">
    <property type="protein sequence ID" value="GAA5481976.1"/>
    <property type="molecule type" value="Genomic_DNA"/>
</dbReference>
<dbReference type="PANTHER" id="PTHR43133">
    <property type="entry name" value="RNA POLYMERASE ECF-TYPE SIGMA FACTO"/>
    <property type="match status" value="1"/>
</dbReference>
<accession>A0ABP9UK31</accession>
<evidence type="ECO:0000256" key="4">
    <source>
        <dbReference type="ARBA" id="ARBA00023163"/>
    </source>
</evidence>
<dbReference type="Gene3D" id="1.10.1740.10">
    <property type="match status" value="1"/>
</dbReference>
<comment type="similarity">
    <text evidence="1">Belongs to the sigma-70 factor family. ECF subfamily.</text>
</comment>
<dbReference type="Gene3D" id="1.10.10.10">
    <property type="entry name" value="Winged helix-like DNA-binding domain superfamily/Winged helix DNA-binding domain"/>
    <property type="match status" value="1"/>
</dbReference>
<dbReference type="InterPro" id="IPR007627">
    <property type="entry name" value="RNA_pol_sigma70_r2"/>
</dbReference>
<dbReference type="PANTHER" id="PTHR43133:SF62">
    <property type="entry name" value="RNA POLYMERASE SIGMA FACTOR SIGZ"/>
    <property type="match status" value="1"/>
</dbReference>
<keyword evidence="4" id="KW-0804">Transcription</keyword>
<evidence type="ECO:0000313" key="7">
    <source>
        <dbReference type="Proteomes" id="UP001476282"/>
    </source>
</evidence>
<organism evidence="6 7">
    <name type="scientific">Haloferula sargassicola</name>
    <dbReference type="NCBI Taxonomy" id="490096"/>
    <lineage>
        <taxon>Bacteria</taxon>
        <taxon>Pseudomonadati</taxon>
        <taxon>Verrucomicrobiota</taxon>
        <taxon>Verrucomicrobiia</taxon>
        <taxon>Verrucomicrobiales</taxon>
        <taxon>Verrucomicrobiaceae</taxon>
        <taxon>Haloferula</taxon>
    </lineage>
</organism>
<dbReference type="NCBIfam" id="TIGR02937">
    <property type="entry name" value="sigma70-ECF"/>
    <property type="match status" value="1"/>
</dbReference>
<dbReference type="SUPFAM" id="SSF88946">
    <property type="entry name" value="Sigma2 domain of RNA polymerase sigma factors"/>
    <property type="match status" value="1"/>
</dbReference>
<dbReference type="Pfam" id="PF04542">
    <property type="entry name" value="Sigma70_r2"/>
    <property type="match status" value="1"/>
</dbReference>
<dbReference type="InterPro" id="IPR013325">
    <property type="entry name" value="RNA_pol_sigma_r2"/>
</dbReference>
<dbReference type="InterPro" id="IPR014284">
    <property type="entry name" value="RNA_pol_sigma-70_dom"/>
</dbReference>
<keyword evidence="3" id="KW-0731">Sigma factor</keyword>
<dbReference type="InterPro" id="IPR013324">
    <property type="entry name" value="RNA_pol_sigma_r3/r4-like"/>
</dbReference>
<keyword evidence="7" id="KW-1185">Reference proteome</keyword>
<dbReference type="SUPFAM" id="SSF88659">
    <property type="entry name" value="Sigma3 and sigma4 domains of RNA polymerase sigma factors"/>
    <property type="match status" value="1"/>
</dbReference>
<protein>
    <submittedName>
        <fullName evidence="6">ECF RNA polymerase sigma factor SigK</fullName>
    </submittedName>
</protein>
<evidence type="ECO:0000313" key="6">
    <source>
        <dbReference type="EMBL" id="GAA5481976.1"/>
    </source>
</evidence>